<evidence type="ECO:0000313" key="3">
    <source>
        <dbReference type="Proteomes" id="UP000332933"/>
    </source>
</evidence>
<reference evidence="2 3" key="1">
    <citation type="submission" date="2019-03" db="EMBL/GenBank/DDBJ databases">
        <authorList>
            <person name="Gaulin E."/>
            <person name="Dumas B."/>
        </authorList>
    </citation>
    <scope>NUCLEOTIDE SEQUENCE [LARGE SCALE GENOMIC DNA]</scope>
    <source>
        <strain evidence="2">CBS 568.67</strain>
    </source>
</reference>
<evidence type="ECO:0000313" key="1">
    <source>
        <dbReference type="EMBL" id="KAF0720714.1"/>
    </source>
</evidence>
<dbReference type="AlphaFoldDB" id="A0A485K6U1"/>
<dbReference type="OrthoDB" id="79641at2759"/>
<protein>
    <submittedName>
        <fullName evidence="2">Aste57867_139 protein</fullName>
    </submittedName>
</protein>
<reference evidence="1" key="2">
    <citation type="submission" date="2019-06" db="EMBL/GenBank/DDBJ databases">
        <title>Genomics analysis of Aphanomyces spp. identifies a new class of oomycete effector associated with host adaptation.</title>
        <authorList>
            <person name="Gaulin E."/>
        </authorList>
    </citation>
    <scope>NUCLEOTIDE SEQUENCE</scope>
    <source>
        <strain evidence="1">CBS 578.67</strain>
    </source>
</reference>
<dbReference type="EMBL" id="CAADRA010000004">
    <property type="protein sequence ID" value="VFT77365.1"/>
    <property type="molecule type" value="Genomic_DNA"/>
</dbReference>
<name>A0A485K6U1_9STRA</name>
<sequence>MLTMPSSLFGTTESKPSLKAPLLPHKQVRPLAWLHGLNTPAVRRSSAKYSSALLKSAARATLPACCEQRLAFVSAHKKGNAVVYKLVKTAALRKQTSIVGSHRVPFYPIHNAHHRVQRARGSVLGPIDEEGSMCDACHVAKFNRSPVCVGIRMLHL</sequence>
<proteinExistence type="predicted"/>
<keyword evidence="3" id="KW-1185">Reference proteome</keyword>
<dbReference type="EMBL" id="VJMH01000004">
    <property type="protein sequence ID" value="KAF0720714.1"/>
    <property type="molecule type" value="Genomic_DNA"/>
</dbReference>
<gene>
    <name evidence="2" type="primary">Aste57867_139</name>
    <name evidence="1" type="ORF">As57867_000139</name>
    <name evidence="2" type="ORF">ASTE57867_139</name>
</gene>
<accession>A0A485K6U1</accession>
<organism evidence="2 3">
    <name type="scientific">Aphanomyces stellatus</name>
    <dbReference type="NCBI Taxonomy" id="120398"/>
    <lineage>
        <taxon>Eukaryota</taxon>
        <taxon>Sar</taxon>
        <taxon>Stramenopiles</taxon>
        <taxon>Oomycota</taxon>
        <taxon>Saprolegniomycetes</taxon>
        <taxon>Saprolegniales</taxon>
        <taxon>Verrucalvaceae</taxon>
        <taxon>Aphanomyces</taxon>
    </lineage>
</organism>
<evidence type="ECO:0000313" key="2">
    <source>
        <dbReference type="EMBL" id="VFT77365.1"/>
    </source>
</evidence>
<dbReference type="Proteomes" id="UP000332933">
    <property type="component" value="Unassembled WGS sequence"/>
</dbReference>